<proteinExistence type="predicted"/>
<dbReference type="Proteomes" id="UP000289340">
    <property type="component" value="Chromosome 12"/>
</dbReference>
<keyword evidence="1" id="KW-0812">Transmembrane</keyword>
<sequence length="101" mass="11130">MGGNAGKVLVSPRNETLEKVKMVANVVRVSLHVLWNIGGFLTTVASIGKMGASIRPLIDLAIAIDPSLIVSTFVWQLLWLLFVFLGLPYTPSFPKYKSLRF</sequence>
<dbReference type="AlphaFoldDB" id="A0A445HL89"/>
<comment type="caution">
    <text evidence="2">The sequence shown here is derived from an EMBL/GenBank/DDBJ whole genome shotgun (WGS) entry which is preliminary data.</text>
</comment>
<evidence type="ECO:0000256" key="1">
    <source>
        <dbReference type="SAM" id="Phobius"/>
    </source>
</evidence>
<keyword evidence="1" id="KW-0472">Membrane</keyword>
<feature type="transmembrane region" description="Helical" evidence="1">
    <location>
        <begin position="68"/>
        <end position="90"/>
    </location>
</feature>
<dbReference type="EMBL" id="QZWG01000012">
    <property type="protein sequence ID" value="RZB74461.1"/>
    <property type="molecule type" value="Genomic_DNA"/>
</dbReference>
<reference evidence="2 3" key="1">
    <citation type="submission" date="2018-09" db="EMBL/GenBank/DDBJ databases">
        <title>A high-quality reference genome of wild soybean provides a powerful tool to mine soybean genomes.</title>
        <authorList>
            <person name="Xie M."/>
            <person name="Chung C.Y.L."/>
            <person name="Li M.-W."/>
            <person name="Wong F.-L."/>
            <person name="Chan T.-F."/>
            <person name="Lam H.-M."/>
        </authorList>
    </citation>
    <scope>NUCLEOTIDE SEQUENCE [LARGE SCALE GENOMIC DNA]</scope>
    <source>
        <strain evidence="3">cv. W05</strain>
        <tissue evidence="2">Hypocotyl of etiolated seedlings</tissue>
    </source>
</reference>
<protein>
    <submittedName>
        <fullName evidence="2">Uncharacterized protein</fullName>
    </submittedName>
</protein>
<organism evidence="2 3">
    <name type="scientific">Glycine soja</name>
    <name type="common">Wild soybean</name>
    <dbReference type="NCBI Taxonomy" id="3848"/>
    <lineage>
        <taxon>Eukaryota</taxon>
        <taxon>Viridiplantae</taxon>
        <taxon>Streptophyta</taxon>
        <taxon>Embryophyta</taxon>
        <taxon>Tracheophyta</taxon>
        <taxon>Spermatophyta</taxon>
        <taxon>Magnoliopsida</taxon>
        <taxon>eudicotyledons</taxon>
        <taxon>Gunneridae</taxon>
        <taxon>Pentapetalae</taxon>
        <taxon>rosids</taxon>
        <taxon>fabids</taxon>
        <taxon>Fabales</taxon>
        <taxon>Fabaceae</taxon>
        <taxon>Papilionoideae</taxon>
        <taxon>50 kb inversion clade</taxon>
        <taxon>NPAAA clade</taxon>
        <taxon>indigoferoid/millettioid clade</taxon>
        <taxon>Phaseoleae</taxon>
        <taxon>Glycine</taxon>
        <taxon>Glycine subgen. Soja</taxon>
    </lineage>
</organism>
<keyword evidence="3" id="KW-1185">Reference proteome</keyword>
<feature type="transmembrane region" description="Helical" evidence="1">
    <location>
        <begin position="29"/>
        <end position="48"/>
    </location>
</feature>
<keyword evidence="1" id="KW-1133">Transmembrane helix</keyword>
<gene>
    <name evidence="2" type="ORF">D0Y65_033467</name>
</gene>
<name>A0A445HL89_GLYSO</name>
<accession>A0A445HL89</accession>
<evidence type="ECO:0000313" key="2">
    <source>
        <dbReference type="EMBL" id="RZB74461.1"/>
    </source>
</evidence>
<evidence type="ECO:0000313" key="3">
    <source>
        <dbReference type="Proteomes" id="UP000289340"/>
    </source>
</evidence>